<sequence length="34" mass="3947">MRDQITPVKCLIGQEIGFFFSLGHSQKSFYDQEP</sequence>
<name>A0A0E9R9F1_ANGAN</name>
<organism evidence="1">
    <name type="scientific">Anguilla anguilla</name>
    <name type="common">European freshwater eel</name>
    <name type="synonym">Muraena anguilla</name>
    <dbReference type="NCBI Taxonomy" id="7936"/>
    <lineage>
        <taxon>Eukaryota</taxon>
        <taxon>Metazoa</taxon>
        <taxon>Chordata</taxon>
        <taxon>Craniata</taxon>
        <taxon>Vertebrata</taxon>
        <taxon>Euteleostomi</taxon>
        <taxon>Actinopterygii</taxon>
        <taxon>Neopterygii</taxon>
        <taxon>Teleostei</taxon>
        <taxon>Anguilliformes</taxon>
        <taxon>Anguillidae</taxon>
        <taxon>Anguilla</taxon>
    </lineage>
</organism>
<reference evidence="1" key="1">
    <citation type="submission" date="2014-11" db="EMBL/GenBank/DDBJ databases">
        <authorList>
            <person name="Amaro Gonzalez C."/>
        </authorList>
    </citation>
    <scope>NUCLEOTIDE SEQUENCE</scope>
</reference>
<accession>A0A0E9R9F1</accession>
<reference evidence="1" key="2">
    <citation type="journal article" date="2015" name="Fish Shellfish Immunol.">
        <title>Early steps in the European eel (Anguilla anguilla)-Vibrio vulnificus interaction in the gills: Role of the RtxA13 toxin.</title>
        <authorList>
            <person name="Callol A."/>
            <person name="Pajuelo D."/>
            <person name="Ebbesson L."/>
            <person name="Teles M."/>
            <person name="MacKenzie S."/>
            <person name="Amaro C."/>
        </authorList>
    </citation>
    <scope>NUCLEOTIDE SEQUENCE</scope>
</reference>
<dbReference type="EMBL" id="GBXM01083170">
    <property type="protein sequence ID" value="JAH25407.1"/>
    <property type="molecule type" value="Transcribed_RNA"/>
</dbReference>
<protein>
    <submittedName>
        <fullName evidence="1">Uncharacterized protein</fullName>
    </submittedName>
</protein>
<evidence type="ECO:0000313" key="1">
    <source>
        <dbReference type="EMBL" id="JAH25407.1"/>
    </source>
</evidence>
<dbReference type="AlphaFoldDB" id="A0A0E9R9F1"/>
<proteinExistence type="predicted"/>